<proteinExistence type="predicted"/>
<organism evidence="1 2">
    <name type="scientific">Naumannella cuiyingiana</name>
    <dbReference type="NCBI Taxonomy" id="1347891"/>
    <lineage>
        <taxon>Bacteria</taxon>
        <taxon>Bacillati</taxon>
        <taxon>Actinomycetota</taxon>
        <taxon>Actinomycetes</taxon>
        <taxon>Propionibacteriales</taxon>
        <taxon>Propionibacteriaceae</taxon>
        <taxon>Naumannella</taxon>
    </lineage>
</organism>
<name>A0A7Z0D605_9ACTN</name>
<evidence type="ECO:0000313" key="2">
    <source>
        <dbReference type="Proteomes" id="UP000527616"/>
    </source>
</evidence>
<sequence>MRQFIGTRPEDGRAVLLPHHLATRIGSRPPMGVRVVAHLAEPLAPCAGRFFDPRVPGRREGAAR</sequence>
<dbReference type="RefSeq" id="WP_179443539.1">
    <property type="nucleotide sequence ID" value="NZ_JACBZS010000001.1"/>
</dbReference>
<dbReference type="Proteomes" id="UP000527616">
    <property type="component" value="Unassembled WGS sequence"/>
</dbReference>
<dbReference type="EMBL" id="JACBZS010000001">
    <property type="protein sequence ID" value="NYI69463.1"/>
    <property type="molecule type" value="Genomic_DNA"/>
</dbReference>
<accession>A0A7Z0D605</accession>
<dbReference type="AlphaFoldDB" id="A0A7Z0D605"/>
<protein>
    <submittedName>
        <fullName evidence="1">Uncharacterized protein</fullName>
    </submittedName>
</protein>
<reference evidence="1 2" key="1">
    <citation type="submission" date="2020-07" db="EMBL/GenBank/DDBJ databases">
        <title>Sequencing the genomes of 1000 actinobacteria strains.</title>
        <authorList>
            <person name="Klenk H.-P."/>
        </authorList>
    </citation>
    <scope>NUCLEOTIDE SEQUENCE [LARGE SCALE GENOMIC DNA]</scope>
    <source>
        <strain evidence="1 2">DSM 103164</strain>
    </source>
</reference>
<comment type="caution">
    <text evidence="1">The sequence shown here is derived from an EMBL/GenBank/DDBJ whole genome shotgun (WGS) entry which is preliminary data.</text>
</comment>
<keyword evidence="2" id="KW-1185">Reference proteome</keyword>
<evidence type="ECO:0000313" key="1">
    <source>
        <dbReference type="EMBL" id="NYI69463.1"/>
    </source>
</evidence>
<gene>
    <name evidence="1" type="ORF">GGQ54_000023</name>
</gene>